<accession>A0A7J9NJ20</accession>
<dbReference type="AlphaFoldDB" id="A0A7J9NJ20"/>
<protein>
    <submittedName>
        <fullName evidence="1">Uncharacterized protein</fullName>
    </submittedName>
</protein>
<dbReference type="EMBL" id="JABFAF010280066">
    <property type="protein sequence ID" value="MBA0881889.1"/>
    <property type="molecule type" value="Genomic_DNA"/>
</dbReference>
<keyword evidence="2" id="KW-1185">Reference proteome</keyword>
<reference evidence="1 2" key="1">
    <citation type="journal article" date="2019" name="Genome Biol. Evol.">
        <title>Insights into the evolution of the New World diploid cottons (Gossypium, subgenus Houzingenia) based on genome sequencing.</title>
        <authorList>
            <person name="Grover C.E."/>
            <person name="Arick M.A. 2nd"/>
            <person name="Thrash A."/>
            <person name="Conover J.L."/>
            <person name="Sanders W.S."/>
            <person name="Peterson D.G."/>
            <person name="Frelichowski J.E."/>
            <person name="Scheffler J.A."/>
            <person name="Scheffler B.E."/>
            <person name="Wendel J.F."/>
        </authorList>
    </citation>
    <scope>NUCLEOTIDE SEQUENCE [LARGE SCALE GENOMIC DNA]</scope>
    <source>
        <strain evidence="1">1</strain>
        <tissue evidence="1">Leaf</tissue>
    </source>
</reference>
<evidence type="ECO:0000313" key="1">
    <source>
        <dbReference type="EMBL" id="MBA0881889.1"/>
    </source>
</evidence>
<comment type="caution">
    <text evidence="1">The sequence shown here is derived from an EMBL/GenBank/DDBJ whole genome shotgun (WGS) entry which is preliminary data.</text>
</comment>
<proteinExistence type="predicted"/>
<evidence type="ECO:0000313" key="2">
    <source>
        <dbReference type="Proteomes" id="UP000593576"/>
    </source>
</evidence>
<name>A0A7J9NJ20_GOSSC</name>
<gene>
    <name evidence="1" type="ORF">Goshw_013016</name>
</gene>
<sequence length="146" mass="15980">MGFRLEEESSKNETVLEDSRRDNIAISLDVGNLDSCRHSAVVFYKNLHIKENNITQSPKNFDSAMVLSSGSGKTFKYKGRSQAKKQDKLLHSSNSRFKISGAQRTPLKESMEHLAESISTFATPNPGVVISIGTDAQIGGEHAPGQ</sequence>
<dbReference type="Proteomes" id="UP000593576">
    <property type="component" value="Unassembled WGS sequence"/>
</dbReference>
<organism evidence="1 2">
    <name type="scientific">Gossypium schwendimanii</name>
    <name type="common">Cotton</name>
    <dbReference type="NCBI Taxonomy" id="34291"/>
    <lineage>
        <taxon>Eukaryota</taxon>
        <taxon>Viridiplantae</taxon>
        <taxon>Streptophyta</taxon>
        <taxon>Embryophyta</taxon>
        <taxon>Tracheophyta</taxon>
        <taxon>Spermatophyta</taxon>
        <taxon>Magnoliopsida</taxon>
        <taxon>eudicotyledons</taxon>
        <taxon>Gunneridae</taxon>
        <taxon>Pentapetalae</taxon>
        <taxon>rosids</taxon>
        <taxon>malvids</taxon>
        <taxon>Malvales</taxon>
        <taxon>Malvaceae</taxon>
        <taxon>Malvoideae</taxon>
        <taxon>Gossypium</taxon>
    </lineage>
</organism>